<evidence type="ECO:0000256" key="17">
    <source>
        <dbReference type="ARBA" id="ARBA00023264"/>
    </source>
</evidence>
<evidence type="ECO:0000313" key="21">
    <source>
        <dbReference type="Proteomes" id="UP000265800"/>
    </source>
</evidence>
<comment type="similarity">
    <text evidence="5 18">Belongs to the CDS family.</text>
</comment>
<feature type="transmembrane region" description="Helical" evidence="19">
    <location>
        <begin position="117"/>
        <end position="139"/>
    </location>
</feature>
<evidence type="ECO:0000256" key="10">
    <source>
        <dbReference type="ARBA" id="ARBA00022679"/>
    </source>
</evidence>
<name>A0A399ELM6_9DEIN</name>
<dbReference type="GO" id="GO:0004605">
    <property type="term" value="F:phosphatidate cytidylyltransferase activity"/>
    <property type="evidence" value="ECO:0007669"/>
    <property type="project" value="UniProtKB-EC"/>
</dbReference>
<keyword evidence="9" id="KW-0444">Lipid biosynthesis</keyword>
<feature type="transmembrane region" description="Helical" evidence="19">
    <location>
        <begin position="188"/>
        <end position="211"/>
    </location>
</feature>
<evidence type="ECO:0000256" key="2">
    <source>
        <dbReference type="ARBA" id="ARBA00004651"/>
    </source>
</evidence>
<comment type="pathway">
    <text evidence="4">Lipid metabolism.</text>
</comment>
<protein>
    <recommendedName>
        <fullName evidence="7 18">Phosphatidate cytidylyltransferase</fullName>
        <ecNumber evidence="6 18">2.7.7.41</ecNumber>
    </recommendedName>
</protein>
<keyword evidence="14" id="KW-0443">Lipid metabolism</keyword>
<dbReference type="Proteomes" id="UP000265800">
    <property type="component" value="Unassembled WGS sequence"/>
</dbReference>
<feature type="transmembrane region" description="Helical" evidence="19">
    <location>
        <begin position="145"/>
        <end position="167"/>
    </location>
</feature>
<feature type="transmembrane region" description="Helical" evidence="19">
    <location>
        <begin position="59"/>
        <end position="79"/>
    </location>
</feature>
<evidence type="ECO:0000256" key="7">
    <source>
        <dbReference type="ARBA" id="ARBA00019373"/>
    </source>
</evidence>
<keyword evidence="16" id="KW-0594">Phospholipid biosynthesis</keyword>
<evidence type="ECO:0000256" key="13">
    <source>
        <dbReference type="ARBA" id="ARBA00022989"/>
    </source>
</evidence>
<evidence type="ECO:0000256" key="4">
    <source>
        <dbReference type="ARBA" id="ARBA00005189"/>
    </source>
</evidence>
<sequence length="286" mass="31734">MPKQTPPDPSLPTRVASSLIGVLVLFLVLWEGRVFLFLALVLILVLGSLELRHMLRNRGVELNMAFLVGGGLVMLLFSLPQLHDIYPGVPWREIALGLVLIGAFSAELIVGANIERFAYSLMAFLYLPWTLGFFLLLRHSPNDEIGLWILALPLISSFSNDIGGYFVGRYFGRRKLAPSISPQKTVEGAIGGILTSFLLLFLFTTIVRSVYPESPFALFRPVELFVVNLVLSFAAQLGDLTESMLKRYCGVKDSGYFLPGHGGLLDRIDSHLFTAPLTYYLLTILL</sequence>
<evidence type="ECO:0000313" key="20">
    <source>
        <dbReference type="EMBL" id="RIH84868.1"/>
    </source>
</evidence>
<feature type="transmembrane region" description="Helical" evidence="19">
    <location>
        <begin position="91"/>
        <end position="110"/>
    </location>
</feature>
<keyword evidence="10 18" id="KW-0808">Transferase</keyword>
<evidence type="ECO:0000256" key="12">
    <source>
        <dbReference type="ARBA" id="ARBA00022695"/>
    </source>
</evidence>
<dbReference type="UniPathway" id="UPA00557">
    <property type="reaction ID" value="UER00614"/>
</dbReference>
<dbReference type="RefSeq" id="WP_182482515.1">
    <property type="nucleotide sequence ID" value="NZ_QWKZ01000054.1"/>
</dbReference>
<evidence type="ECO:0000256" key="6">
    <source>
        <dbReference type="ARBA" id="ARBA00012487"/>
    </source>
</evidence>
<comment type="subcellular location">
    <subcellularLocation>
        <location evidence="2">Cell membrane</location>
        <topology evidence="2">Multi-pass membrane protein</topology>
    </subcellularLocation>
</comment>
<comment type="pathway">
    <text evidence="3 18">Phospholipid metabolism; CDP-diacylglycerol biosynthesis; CDP-diacylglycerol from sn-glycerol 3-phosphate: step 3/3.</text>
</comment>
<evidence type="ECO:0000256" key="3">
    <source>
        <dbReference type="ARBA" id="ARBA00005119"/>
    </source>
</evidence>
<evidence type="ECO:0000256" key="1">
    <source>
        <dbReference type="ARBA" id="ARBA00001698"/>
    </source>
</evidence>
<dbReference type="PROSITE" id="PS01315">
    <property type="entry name" value="CDS"/>
    <property type="match status" value="1"/>
</dbReference>
<evidence type="ECO:0000256" key="11">
    <source>
        <dbReference type="ARBA" id="ARBA00022692"/>
    </source>
</evidence>
<accession>A0A399ELM6</accession>
<feature type="transmembrane region" description="Helical" evidence="19">
    <location>
        <begin position="217"/>
        <end position="237"/>
    </location>
</feature>
<evidence type="ECO:0000256" key="14">
    <source>
        <dbReference type="ARBA" id="ARBA00023098"/>
    </source>
</evidence>
<dbReference type="AlphaFoldDB" id="A0A399ELM6"/>
<evidence type="ECO:0000256" key="8">
    <source>
        <dbReference type="ARBA" id="ARBA00022475"/>
    </source>
</evidence>
<evidence type="ECO:0000256" key="19">
    <source>
        <dbReference type="SAM" id="Phobius"/>
    </source>
</evidence>
<keyword evidence="17" id="KW-1208">Phospholipid metabolism</keyword>
<dbReference type="InterPro" id="IPR000374">
    <property type="entry name" value="PC_trans"/>
</dbReference>
<keyword evidence="8" id="KW-1003">Cell membrane</keyword>
<comment type="caution">
    <text evidence="20">The sequence shown here is derived from an EMBL/GenBank/DDBJ whole genome shotgun (WGS) entry which is preliminary data.</text>
</comment>
<dbReference type="PANTHER" id="PTHR46382">
    <property type="entry name" value="PHOSPHATIDATE CYTIDYLYLTRANSFERASE"/>
    <property type="match status" value="1"/>
</dbReference>
<dbReference type="GO" id="GO:0016024">
    <property type="term" value="P:CDP-diacylglycerol biosynthetic process"/>
    <property type="evidence" value="ECO:0007669"/>
    <property type="project" value="UniProtKB-UniPathway"/>
</dbReference>
<dbReference type="PANTHER" id="PTHR46382:SF1">
    <property type="entry name" value="PHOSPHATIDATE CYTIDYLYLTRANSFERASE"/>
    <property type="match status" value="1"/>
</dbReference>
<comment type="catalytic activity">
    <reaction evidence="1 18">
        <text>a 1,2-diacyl-sn-glycero-3-phosphate + CTP + H(+) = a CDP-1,2-diacyl-sn-glycerol + diphosphate</text>
        <dbReference type="Rhea" id="RHEA:16229"/>
        <dbReference type="ChEBI" id="CHEBI:15378"/>
        <dbReference type="ChEBI" id="CHEBI:33019"/>
        <dbReference type="ChEBI" id="CHEBI:37563"/>
        <dbReference type="ChEBI" id="CHEBI:58332"/>
        <dbReference type="ChEBI" id="CHEBI:58608"/>
        <dbReference type="EC" id="2.7.7.41"/>
    </reaction>
</comment>
<keyword evidence="11 18" id="KW-0812">Transmembrane</keyword>
<evidence type="ECO:0000256" key="5">
    <source>
        <dbReference type="ARBA" id="ARBA00010185"/>
    </source>
</evidence>
<keyword evidence="15 19" id="KW-0472">Membrane</keyword>
<keyword evidence="13 19" id="KW-1133">Transmembrane helix</keyword>
<evidence type="ECO:0000256" key="9">
    <source>
        <dbReference type="ARBA" id="ARBA00022516"/>
    </source>
</evidence>
<dbReference type="GO" id="GO:0005886">
    <property type="term" value="C:plasma membrane"/>
    <property type="evidence" value="ECO:0007669"/>
    <property type="project" value="UniProtKB-SubCell"/>
</dbReference>
<reference evidence="20 21" key="1">
    <citation type="submission" date="2018-08" db="EMBL/GenBank/DDBJ databases">
        <title>Meiothermus luteus KCTC 52599 genome sequencing project.</title>
        <authorList>
            <person name="Da Costa M.S."/>
            <person name="Albuquerque L."/>
            <person name="Raposo P."/>
            <person name="Froufe H.J.C."/>
            <person name="Barroso C.S."/>
            <person name="Egas C."/>
        </authorList>
    </citation>
    <scope>NUCLEOTIDE SEQUENCE [LARGE SCALE GENOMIC DNA]</scope>
    <source>
        <strain evidence="20 21">KCTC 52599</strain>
    </source>
</reference>
<dbReference type="Pfam" id="PF01148">
    <property type="entry name" value="CTP_transf_1"/>
    <property type="match status" value="1"/>
</dbReference>
<evidence type="ECO:0000256" key="15">
    <source>
        <dbReference type="ARBA" id="ARBA00023136"/>
    </source>
</evidence>
<organism evidence="20 21">
    <name type="scientific">Meiothermus luteus</name>
    <dbReference type="NCBI Taxonomy" id="2026184"/>
    <lineage>
        <taxon>Bacteria</taxon>
        <taxon>Thermotogati</taxon>
        <taxon>Deinococcota</taxon>
        <taxon>Deinococci</taxon>
        <taxon>Thermales</taxon>
        <taxon>Thermaceae</taxon>
        <taxon>Meiothermus</taxon>
    </lineage>
</organism>
<evidence type="ECO:0000256" key="16">
    <source>
        <dbReference type="ARBA" id="ARBA00023209"/>
    </source>
</evidence>
<dbReference type="EC" id="2.7.7.41" evidence="6 18"/>
<proteinExistence type="inferred from homology"/>
<gene>
    <name evidence="20" type="primary">cdsA</name>
    <name evidence="20" type="ORF">Mlute_01765</name>
</gene>
<keyword evidence="21" id="KW-1185">Reference proteome</keyword>
<keyword evidence="12 18" id="KW-0548">Nucleotidyltransferase</keyword>
<feature type="transmembrane region" description="Helical" evidence="19">
    <location>
        <begin position="20"/>
        <end position="47"/>
    </location>
</feature>
<dbReference type="EMBL" id="QWKZ01000054">
    <property type="protein sequence ID" value="RIH84868.1"/>
    <property type="molecule type" value="Genomic_DNA"/>
</dbReference>
<evidence type="ECO:0000256" key="18">
    <source>
        <dbReference type="RuleBase" id="RU003938"/>
    </source>
</evidence>